<sequence length="922" mass="101461">MPKDSQEHRPMKSIRIVGDSPHEQPALQNHFAYWDRTNKGYITPLDAVRGFSNLGYNIFLSIIIGAILSMLFSYATQDSWIPDPLFRVNTANLISSESCGPYDQNGQFDLEKFEALFTAYAKADPSGKTISVIELLQMVNETNSLGTSLSKWTKTFLEWSTAYLFVGHRGSLKKRDVVATYDGSLFYRLRNTKRPIKANTKKPRLAGVIRAKTKINYLEDKVQTIINKLPPSSVKAVEGRIEKLRLMVENHTGQLTFPIPIMDLNKPVTTMRAITLTGVPDKQESAETAVSLNSLQLYGHSLTGTQEIQEYQGTQEYDNINITGLSLDSLSKDDTESIIVKDWLQTGSLTGVQKPTDLQNKHDSQENDTPVQLTTGLTGVQKQDNDQETLTAQNTDAMLTSGLTGVQKSEEEPPVDEVHVQLTSGLTGVQISSEDEYSIDEVHVQLTSGLTGVKVSSEEFETTEILSKSGIIGVQEPSETAPIEEIDVELTSDLTGVKYGTSDHDLISAGAYEDDQQNTSQFGVQLPEDLEGTLTVDEGEPVQLTFGLTGIKSQFDTEDKENTVDDHALENTGLTGVLHSSDEDTHETFVRFTHNDTSSDESMEVPELTLVDHPLTGTCRDHSDVENEDELSQYDMHSDIHYSSTEATESDREPFQLVANLTGLSKEDPSSAIFVDLTHELSGDMNATHFGEIFLVDSLTGLSKEPPIVDSFKLSEDIQVKPKEPKIPVSIQDVALTTALTGLSNKPTEPSTFDLSNGTFDFPRNAKETVSVEDVMLSESLTGVKDIPEDTADPTDADDQEGDDSSNIATTAHHDDKNVSGMTSQDINVHDYHYENSSVCSSHASVDNGAHQDSENSHSEDESCESRAGVPMSLSDSQQSAKARKNRRKKDKKRQKQQMATVNDKASEGAWPPLTEVAGKEE</sequence>
<name>A0ABR3BJ54_PHYBL</name>
<evidence type="ECO:0000256" key="2">
    <source>
        <dbReference type="SAM" id="MobiDB-lite"/>
    </source>
</evidence>
<organism evidence="4 5">
    <name type="scientific">Phycomyces blakesleeanus</name>
    <dbReference type="NCBI Taxonomy" id="4837"/>
    <lineage>
        <taxon>Eukaryota</taxon>
        <taxon>Fungi</taxon>
        <taxon>Fungi incertae sedis</taxon>
        <taxon>Mucoromycota</taxon>
        <taxon>Mucoromycotina</taxon>
        <taxon>Mucoromycetes</taxon>
        <taxon>Mucorales</taxon>
        <taxon>Phycomycetaceae</taxon>
        <taxon>Phycomyces</taxon>
    </lineage>
</organism>
<feature type="compositionally biased region" description="Basic and acidic residues" evidence="2">
    <location>
        <begin position="850"/>
        <end position="865"/>
    </location>
</feature>
<gene>
    <name evidence="4" type="ORF">J3Q64DRAFT_1715881</name>
</gene>
<evidence type="ECO:0000313" key="4">
    <source>
        <dbReference type="EMBL" id="KAL0097927.1"/>
    </source>
</evidence>
<evidence type="ECO:0000256" key="1">
    <source>
        <dbReference type="ARBA" id="ARBA00006765"/>
    </source>
</evidence>
<feature type="compositionally biased region" description="Basic residues" evidence="2">
    <location>
        <begin position="882"/>
        <end position="896"/>
    </location>
</feature>
<accession>A0ABR3BJ54</accession>
<comment type="caution">
    <text evidence="4">The sequence shown here is derived from an EMBL/GenBank/DDBJ whole genome shotgun (WGS) entry which is preliminary data.</text>
</comment>
<dbReference type="PANTHER" id="PTHR31495">
    <property type="entry name" value="PEROXYGENASE 3-RELATED"/>
    <property type="match status" value="1"/>
</dbReference>
<evidence type="ECO:0000256" key="3">
    <source>
        <dbReference type="SAM" id="Phobius"/>
    </source>
</evidence>
<keyword evidence="3" id="KW-0472">Membrane</keyword>
<dbReference type="PANTHER" id="PTHR31495:SF0">
    <property type="entry name" value="BINDING PROTEIN CALEOSIN, PUTATIVE (AFU_ORTHOLOGUE AFUA_5G13750)-RELATED"/>
    <property type="match status" value="1"/>
</dbReference>
<feature type="region of interest" description="Disordered" evidence="2">
    <location>
        <begin position="840"/>
        <end position="922"/>
    </location>
</feature>
<reference evidence="4 5" key="1">
    <citation type="submission" date="2024-04" db="EMBL/GenBank/DDBJ databases">
        <title>Symmetric and asymmetric DNA N6-adenine methylation regulates different biological responses in Mucorales.</title>
        <authorList>
            <consortium name="Lawrence Berkeley National Laboratory"/>
            <person name="Lax C."/>
            <person name="Mondo S.J."/>
            <person name="Osorio-Concepcion M."/>
            <person name="Muszewska A."/>
            <person name="Corrochano-Luque M."/>
            <person name="Gutierrez G."/>
            <person name="Riley R."/>
            <person name="Lipzen A."/>
            <person name="Guo J."/>
            <person name="Hundley H."/>
            <person name="Amirebrahimi M."/>
            <person name="Ng V."/>
            <person name="Lorenzo-Gutierrez D."/>
            <person name="Binder U."/>
            <person name="Yang J."/>
            <person name="Song Y."/>
            <person name="Canovas D."/>
            <person name="Navarro E."/>
            <person name="Freitag M."/>
            <person name="Gabaldon T."/>
            <person name="Grigoriev I.V."/>
            <person name="Corrochano L.M."/>
            <person name="Nicolas F.E."/>
            <person name="Garre V."/>
        </authorList>
    </citation>
    <scope>NUCLEOTIDE SEQUENCE [LARGE SCALE GENOMIC DNA]</scope>
    <source>
        <strain evidence="4 5">L51</strain>
    </source>
</reference>
<feature type="transmembrane region" description="Helical" evidence="3">
    <location>
        <begin position="54"/>
        <end position="75"/>
    </location>
</feature>
<proteinExistence type="inferred from homology"/>
<protein>
    <submittedName>
        <fullName evidence="4">Caleosin related protein-domain-containing protein</fullName>
    </submittedName>
</protein>
<keyword evidence="3" id="KW-0812">Transmembrane</keyword>
<dbReference type="Pfam" id="PF05042">
    <property type="entry name" value="Caleosin"/>
    <property type="match status" value="1"/>
</dbReference>
<evidence type="ECO:0000313" key="5">
    <source>
        <dbReference type="Proteomes" id="UP001448207"/>
    </source>
</evidence>
<dbReference type="EMBL" id="JBCLYO010000001">
    <property type="protein sequence ID" value="KAL0097927.1"/>
    <property type="molecule type" value="Genomic_DNA"/>
</dbReference>
<feature type="region of interest" description="Disordered" evidence="2">
    <location>
        <begin position="781"/>
        <end position="823"/>
    </location>
</feature>
<feature type="compositionally biased region" description="Acidic residues" evidence="2">
    <location>
        <begin position="789"/>
        <end position="804"/>
    </location>
</feature>
<keyword evidence="3" id="KW-1133">Transmembrane helix</keyword>
<keyword evidence="5" id="KW-1185">Reference proteome</keyword>
<comment type="similarity">
    <text evidence="1">Belongs to the caleosin family.</text>
</comment>
<dbReference type="Proteomes" id="UP001448207">
    <property type="component" value="Unassembled WGS sequence"/>
</dbReference>
<dbReference type="InterPro" id="IPR007736">
    <property type="entry name" value="Caleosin-related"/>
</dbReference>